<dbReference type="InterPro" id="IPR044143">
    <property type="entry name" value="GlgB_N_E_set_prok"/>
</dbReference>
<evidence type="ECO:0000256" key="2">
    <source>
        <dbReference type="ARBA" id="ARBA00002953"/>
    </source>
</evidence>
<feature type="domain" description="Glycosyl hydrolase family 13 catalytic" evidence="13">
    <location>
        <begin position="152"/>
        <end position="490"/>
    </location>
</feature>
<dbReference type="Pfam" id="PF00128">
    <property type="entry name" value="Alpha-amylase"/>
    <property type="match status" value="1"/>
</dbReference>
<keyword evidence="9" id="KW-0320">Glycogen biosynthesis</keyword>
<evidence type="ECO:0000256" key="6">
    <source>
        <dbReference type="ARBA" id="ARBA00022600"/>
    </source>
</evidence>
<dbReference type="CDD" id="cd02855">
    <property type="entry name" value="E_set_GBE_prok_N"/>
    <property type="match status" value="1"/>
</dbReference>
<dbReference type="InterPro" id="IPR006048">
    <property type="entry name" value="A-amylase/branching_C"/>
</dbReference>
<comment type="catalytic activity">
    <reaction evidence="1">
        <text>Transfers a segment of a (1-&gt;4)-alpha-D-glucan chain to a primary hydroxy group in a similar glucan chain.</text>
        <dbReference type="EC" id="2.4.1.18"/>
    </reaction>
</comment>
<evidence type="ECO:0000259" key="13">
    <source>
        <dbReference type="SMART" id="SM00642"/>
    </source>
</evidence>
<dbReference type="Gene3D" id="2.60.40.1180">
    <property type="entry name" value="Golgi alpha-mannosidase II"/>
    <property type="match status" value="1"/>
</dbReference>
<dbReference type="RefSeq" id="WP_016146684.1">
    <property type="nucleotide sequence ID" value="NZ_CABKSA010000001.1"/>
</dbReference>
<dbReference type="Gene3D" id="2.60.40.10">
    <property type="entry name" value="Immunoglobulins"/>
    <property type="match status" value="1"/>
</dbReference>
<dbReference type="Gene3D" id="3.20.20.80">
    <property type="entry name" value="Glycosidases"/>
    <property type="match status" value="1"/>
</dbReference>
<evidence type="ECO:0000256" key="5">
    <source>
        <dbReference type="ARBA" id="ARBA00012541"/>
    </source>
</evidence>
<feature type="active site" description="Nucleophile" evidence="12">
    <location>
        <position position="299"/>
    </location>
</feature>
<dbReference type="SUPFAM" id="SSF51011">
    <property type="entry name" value="Glycosyl hydrolase domain"/>
    <property type="match status" value="1"/>
</dbReference>
<keyword evidence="10" id="KW-0119">Carbohydrate metabolism</keyword>
<dbReference type="GO" id="GO:0004553">
    <property type="term" value="F:hydrolase activity, hydrolyzing O-glycosyl compounds"/>
    <property type="evidence" value="ECO:0007669"/>
    <property type="project" value="InterPro"/>
</dbReference>
<evidence type="ECO:0000256" key="10">
    <source>
        <dbReference type="ARBA" id="ARBA00023277"/>
    </source>
</evidence>
<dbReference type="InterPro" id="IPR017853">
    <property type="entry name" value="GH"/>
</dbReference>
<dbReference type="SMART" id="SM00642">
    <property type="entry name" value="Aamy"/>
    <property type="match status" value="1"/>
</dbReference>
<keyword evidence="7" id="KW-0328">Glycosyltransferase</keyword>
<dbReference type="Pfam" id="PF02806">
    <property type="entry name" value="Alpha-amylase_C"/>
    <property type="match status" value="1"/>
</dbReference>
<dbReference type="CDD" id="cd11322">
    <property type="entry name" value="AmyAc_Glg_BE"/>
    <property type="match status" value="1"/>
</dbReference>
<evidence type="ECO:0000256" key="1">
    <source>
        <dbReference type="ARBA" id="ARBA00000826"/>
    </source>
</evidence>
<protein>
    <recommendedName>
        <fullName evidence="5 11">1,4-alpha-glucan branching enzyme</fullName>
        <ecNumber evidence="5 11">2.4.1.18</ecNumber>
    </recommendedName>
</protein>
<sequence length="602" mass="70088">MNPILSEFFQGTCFNAYDYFGAHATIRNHQQGVVFRVYAPNAFVVELIGDFNNWTPVQMTPSRSGVFELFWAEAKAGQRYKYRVHAFEQDSYRDRCDPFGRCSELRPNTASIITDGAKYQFSDSGWRAARGNHYNQPINIYEVHAGSWRKHEDGSWLNYRELAESLIPYCKAHFYNYIEFLPLAEHPFDGSWGYQESGYFAVTSRYGTPEDFCYLVDQCHKHGIGVIMDFVPVHFIPDEYALARFDGSTLYEYPDHSGVRLSEWGSCNFDLVKPIVRSFLQSAADFWLTVCHCDGLRFDAIRNVIYLQGDERNGVNPSGTYFLQQCNKGLRARHPHALLIAEDSTNLIKVTAPVQYDGLGFDYKWDLGWMNDTLSYFMLPPEQRPAAHHRLTFSMSYFYDNLHLLPLSHDEVVHGKKALLDKMWGDYDQKFAQCRTLFTYMYTHPGKKLNFMGNELGEFREWDEALQLDWNLLEYPKHIGFEHYLMDLSQFYLENPALHQDEYDMRAFQWLDANDSEHSVYSYFRTAGGQTLLVVLNLSNRKYPNYTLQFDRPTTLRELISSDTSKYGGRDVTNDWVIYSDDHNRAQIVLAPLGSYIFRVTQ</sequence>
<comment type="pathway">
    <text evidence="3">Glycan biosynthesis; glycogen biosynthesis.</text>
</comment>
<gene>
    <name evidence="14" type="ORF">B5F17_03980</name>
</gene>
<evidence type="ECO:0000256" key="3">
    <source>
        <dbReference type="ARBA" id="ARBA00004964"/>
    </source>
</evidence>
<accession>A0A1Y4LHZ3</accession>
<evidence type="ECO:0000256" key="11">
    <source>
        <dbReference type="NCBIfam" id="TIGR01515"/>
    </source>
</evidence>
<dbReference type="NCBIfam" id="TIGR01515">
    <property type="entry name" value="branching_enzym"/>
    <property type="match status" value="1"/>
</dbReference>
<dbReference type="GO" id="GO:0043169">
    <property type="term" value="F:cation binding"/>
    <property type="evidence" value="ECO:0007669"/>
    <property type="project" value="InterPro"/>
</dbReference>
<evidence type="ECO:0000256" key="4">
    <source>
        <dbReference type="ARBA" id="ARBA00009000"/>
    </source>
</evidence>
<dbReference type="SUPFAM" id="SSF51445">
    <property type="entry name" value="(Trans)glycosidases"/>
    <property type="match status" value="1"/>
</dbReference>
<dbReference type="InterPro" id="IPR037439">
    <property type="entry name" value="Branching_enzy"/>
</dbReference>
<dbReference type="GO" id="GO:0005829">
    <property type="term" value="C:cytosol"/>
    <property type="evidence" value="ECO:0007669"/>
    <property type="project" value="TreeGrafter"/>
</dbReference>
<dbReference type="EC" id="2.4.1.18" evidence="5 11"/>
<evidence type="ECO:0000256" key="12">
    <source>
        <dbReference type="PIRSR" id="PIRSR000463-1"/>
    </source>
</evidence>
<dbReference type="Pfam" id="PF02922">
    <property type="entry name" value="CBM_48"/>
    <property type="match status" value="1"/>
</dbReference>
<dbReference type="GO" id="GO:0003844">
    <property type="term" value="F:1,4-alpha-glucan branching enzyme activity"/>
    <property type="evidence" value="ECO:0007669"/>
    <property type="project" value="UniProtKB-UniRule"/>
</dbReference>
<keyword evidence="6" id="KW-0321">Glycogen metabolism</keyword>
<evidence type="ECO:0000256" key="9">
    <source>
        <dbReference type="ARBA" id="ARBA00023056"/>
    </source>
</evidence>
<reference evidence="15" key="1">
    <citation type="submission" date="2017-04" db="EMBL/GenBank/DDBJ databases">
        <title>Function of individual gut microbiota members based on whole genome sequencing of pure cultures obtained from chicken caecum.</title>
        <authorList>
            <person name="Medvecky M."/>
            <person name="Cejkova D."/>
            <person name="Polansky O."/>
            <person name="Karasova D."/>
            <person name="Kubasova T."/>
            <person name="Cizek A."/>
            <person name="Rychlik I."/>
        </authorList>
    </citation>
    <scope>NUCLEOTIDE SEQUENCE [LARGE SCALE GENOMIC DNA]</scope>
    <source>
        <strain evidence="15">An180</strain>
    </source>
</reference>
<comment type="function">
    <text evidence="2">Catalyzes the formation of the alpha-1,6-glucosidic linkages in glycogen by scission of a 1,4-alpha-linked oligosaccharide from growing alpha-1,4-glucan chains and the subsequent attachment of the oligosaccharide to the alpha-1,6 position.</text>
</comment>
<evidence type="ECO:0000256" key="8">
    <source>
        <dbReference type="ARBA" id="ARBA00022679"/>
    </source>
</evidence>
<evidence type="ECO:0000313" key="14">
    <source>
        <dbReference type="EMBL" id="OUP53752.1"/>
    </source>
</evidence>
<dbReference type="PIRSF" id="PIRSF000463">
    <property type="entry name" value="GlgB"/>
    <property type="match status" value="1"/>
</dbReference>
<dbReference type="InterPro" id="IPR013783">
    <property type="entry name" value="Ig-like_fold"/>
</dbReference>
<dbReference type="GO" id="GO:0005978">
    <property type="term" value="P:glycogen biosynthetic process"/>
    <property type="evidence" value="ECO:0007669"/>
    <property type="project" value="UniProtKB-UniRule"/>
</dbReference>
<keyword evidence="8" id="KW-0808">Transferase</keyword>
<dbReference type="AlphaFoldDB" id="A0A1Y4LHZ3"/>
<dbReference type="InterPro" id="IPR013780">
    <property type="entry name" value="Glyco_hydro_b"/>
</dbReference>
<dbReference type="EMBL" id="NFKK01000003">
    <property type="protein sequence ID" value="OUP53752.1"/>
    <property type="molecule type" value="Genomic_DNA"/>
</dbReference>
<name>A0A1Y4LHZ3_9FIRM</name>
<dbReference type="InterPro" id="IPR004193">
    <property type="entry name" value="Glyco_hydro_13_N"/>
</dbReference>
<feature type="active site" description="Proton donor" evidence="12">
    <location>
        <position position="342"/>
    </location>
</feature>
<comment type="caution">
    <text evidence="14">The sequence shown here is derived from an EMBL/GenBank/DDBJ whole genome shotgun (WGS) entry which is preliminary data.</text>
</comment>
<evidence type="ECO:0000313" key="15">
    <source>
        <dbReference type="Proteomes" id="UP000195897"/>
    </source>
</evidence>
<comment type="similarity">
    <text evidence="4">Belongs to the glycosyl hydrolase 13 family. GlgB subfamily.</text>
</comment>
<dbReference type="NCBIfam" id="NF008967">
    <property type="entry name" value="PRK12313.1"/>
    <property type="match status" value="1"/>
</dbReference>
<dbReference type="InterPro" id="IPR006047">
    <property type="entry name" value="GH13_cat_dom"/>
</dbReference>
<dbReference type="PANTHER" id="PTHR43651:SF3">
    <property type="entry name" value="1,4-ALPHA-GLUCAN-BRANCHING ENZYME"/>
    <property type="match status" value="1"/>
</dbReference>
<dbReference type="PANTHER" id="PTHR43651">
    <property type="entry name" value="1,4-ALPHA-GLUCAN-BRANCHING ENZYME"/>
    <property type="match status" value="1"/>
</dbReference>
<dbReference type="InterPro" id="IPR006407">
    <property type="entry name" value="GlgB"/>
</dbReference>
<proteinExistence type="inferred from homology"/>
<organism evidence="14 15">
    <name type="scientific">Butyricicoccus pullicaecorum</name>
    <dbReference type="NCBI Taxonomy" id="501571"/>
    <lineage>
        <taxon>Bacteria</taxon>
        <taxon>Bacillati</taxon>
        <taxon>Bacillota</taxon>
        <taxon>Clostridia</taxon>
        <taxon>Eubacteriales</taxon>
        <taxon>Butyricicoccaceae</taxon>
        <taxon>Butyricicoccus</taxon>
    </lineage>
</organism>
<evidence type="ECO:0000256" key="7">
    <source>
        <dbReference type="ARBA" id="ARBA00022676"/>
    </source>
</evidence>
<dbReference type="Proteomes" id="UP000195897">
    <property type="component" value="Unassembled WGS sequence"/>
</dbReference>
<dbReference type="UniPathway" id="UPA00164"/>